<comment type="caution">
    <text evidence="1">The sequence shown here is derived from an EMBL/GenBank/DDBJ whole genome shotgun (WGS) entry which is preliminary data.</text>
</comment>
<organism evidence="1 2">
    <name type="scientific">Nocardia rhizosphaerihabitans</name>
    <dbReference type="NCBI Taxonomy" id="1691570"/>
    <lineage>
        <taxon>Bacteria</taxon>
        <taxon>Bacillati</taxon>
        <taxon>Actinomycetota</taxon>
        <taxon>Actinomycetes</taxon>
        <taxon>Mycobacteriales</taxon>
        <taxon>Nocardiaceae</taxon>
        <taxon>Nocardia</taxon>
    </lineage>
</organism>
<keyword evidence="2" id="KW-1185">Reference proteome</keyword>
<dbReference type="PANTHER" id="PTHR20854">
    <property type="entry name" value="INOSITOL MONOPHOSPHATASE"/>
    <property type="match status" value="1"/>
</dbReference>
<accession>A0ABQ2K7F9</accession>
<evidence type="ECO:0000313" key="1">
    <source>
        <dbReference type="EMBL" id="GGN69584.1"/>
    </source>
</evidence>
<proteinExistence type="predicted"/>
<dbReference type="CDD" id="cd01637">
    <property type="entry name" value="IMPase_like"/>
    <property type="match status" value="1"/>
</dbReference>
<dbReference type="PRINTS" id="PR00377">
    <property type="entry name" value="IMPHPHTASES"/>
</dbReference>
<dbReference type="PANTHER" id="PTHR20854:SF4">
    <property type="entry name" value="INOSITOL-1-MONOPHOSPHATASE-RELATED"/>
    <property type="match status" value="1"/>
</dbReference>
<reference evidence="2" key="1">
    <citation type="journal article" date="2019" name="Int. J. Syst. Evol. Microbiol.">
        <title>The Global Catalogue of Microorganisms (GCM) 10K type strain sequencing project: providing services to taxonomists for standard genome sequencing and annotation.</title>
        <authorList>
            <consortium name="The Broad Institute Genomics Platform"/>
            <consortium name="The Broad Institute Genome Sequencing Center for Infectious Disease"/>
            <person name="Wu L."/>
            <person name="Ma J."/>
        </authorList>
    </citation>
    <scope>NUCLEOTIDE SEQUENCE [LARGE SCALE GENOMIC DNA]</scope>
    <source>
        <strain evidence="2">CGMCC 4.7329</strain>
    </source>
</reference>
<dbReference type="Gene3D" id="3.40.190.80">
    <property type="match status" value="1"/>
</dbReference>
<dbReference type="Pfam" id="PF00459">
    <property type="entry name" value="Inositol_P"/>
    <property type="match status" value="1"/>
</dbReference>
<dbReference type="Proteomes" id="UP000658127">
    <property type="component" value="Unassembled WGS sequence"/>
</dbReference>
<dbReference type="SUPFAM" id="SSF56655">
    <property type="entry name" value="Carbohydrate phosphatase"/>
    <property type="match status" value="1"/>
</dbReference>
<sequence>METVHHTDVEIAIHATEVASEVIRSAFHTPLTRYAKVGDDFATQADLAAEKAILDVLAAACPGDRFLAEESGVSGAVGSDRTWMIDPLCGTRNFAVGTPSVAVNVALRTGSTVTAAAVGAPFADEVLWTDGDGAFARHDGTDERLQPNADNLLVDINLDDPFPWSTPAQLLDAPGFADVFHPRAHSTSLTLVWVASGRRAAYVTGGDLSDSVHFAAAIAVCQAAGCVVTNLAGQPLHTEPHGLIAAADRETHARLVAAIAALR</sequence>
<gene>
    <name evidence="1" type="ORF">GCM10011610_07950</name>
</gene>
<dbReference type="EMBL" id="BMNE01000001">
    <property type="protein sequence ID" value="GGN69584.1"/>
    <property type="molecule type" value="Genomic_DNA"/>
</dbReference>
<dbReference type="InterPro" id="IPR000760">
    <property type="entry name" value="Inositol_monophosphatase-like"/>
</dbReference>
<dbReference type="Gene3D" id="3.30.540.10">
    <property type="entry name" value="Fructose-1,6-Bisphosphatase, subunit A, domain 1"/>
    <property type="match status" value="1"/>
</dbReference>
<evidence type="ECO:0000313" key="2">
    <source>
        <dbReference type="Proteomes" id="UP000658127"/>
    </source>
</evidence>
<name>A0ABQ2K7F9_9NOCA</name>
<protein>
    <submittedName>
        <fullName evidence="1">Phosphatase</fullName>
    </submittedName>
</protein>